<comment type="caution">
    <text evidence="2">The sequence shown here is derived from an EMBL/GenBank/DDBJ whole genome shotgun (WGS) entry which is preliminary data.</text>
</comment>
<accession>A0ABP7A968</accession>
<proteinExistence type="predicted"/>
<evidence type="ECO:0000313" key="3">
    <source>
        <dbReference type="Proteomes" id="UP001501490"/>
    </source>
</evidence>
<name>A0ABP7A968_9ACTN</name>
<feature type="region of interest" description="Disordered" evidence="1">
    <location>
        <begin position="1"/>
        <end position="24"/>
    </location>
</feature>
<evidence type="ECO:0000256" key="1">
    <source>
        <dbReference type="SAM" id="MobiDB-lite"/>
    </source>
</evidence>
<feature type="compositionally biased region" description="Basic and acidic residues" evidence="1">
    <location>
        <begin position="1"/>
        <end position="10"/>
    </location>
</feature>
<organism evidence="2 3">
    <name type="scientific">Microlunatus ginsengisoli</name>
    <dbReference type="NCBI Taxonomy" id="363863"/>
    <lineage>
        <taxon>Bacteria</taxon>
        <taxon>Bacillati</taxon>
        <taxon>Actinomycetota</taxon>
        <taxon>Actinomycetes</taxon>
        <taxon>Propionibacteriales</taxon>
        <taxon>Propionibacteriaceae</taxon>
        <taxon>Microlunatus</taxon>
    </lineage>
</organism>
<gene>
    <name evidence="2" type="ORF">GCM10022236_32160</name>
</gene>
<reference evidence="3" key="1">
    <citation type="journal article" date="2019" name="Int. J. Syst. Evol. Microbiol.">
        <title>The Global Catalogue of Microorganisms (GCM) 10K type strain sequencing project: providing services to taxonomists for standard genome sequencing and annotation.</title>
        <authorList>
            <consortium name="The Broad Institute Genomics Platform"/>
            <consortium name="The Broad Institute Genome Sequencing Center for Infectious Disease"/>
            <person name="Wu L."/>
            <person name="Ma J."/>
        </authorList>
    </citation>
    <scope>NUCLEOTIDE SEQUENCE [LARGE SCALE GENOMIC DNA]</scope>
    <source>
        <strain evidence="3">JCM 16929</strain>
    </source>
</reference>
<dbReference type="EMBL" id="BAABAB010000022">
    <property type="protein sequence ID" value="GAA3627411.1"/>
    <property type="molecule type" value="Genomic_DNA"/>
</dbReference>
<dbReference type="Proteomes" id="UP001501490">
    <property type="component" value="Unassembled WGS sequence"/>
</dbReference>
<keyword evidence="3" id="KW-1185">Reference proteome</keyword>
<evidence type="ECO:0000313" key="2">
    <source>
        <dbReference type="EMBL" id="GAA3627411.1"/>
    </source>
</evidence>
<protein>
    <submittedName>
        <fullName evidence="2">Uncharacterized protein</fullName>
    </submittedName>
</protein>
<sequence>MELSGGRDPEAIQSAAVQSIGDPDRGALSIGSRWVGVAAVEDGLHRAPESAVLVGDE</sequence>